<dbReference type="PROSITE" id="PS51257">
    <property type="entry name" value="PROKAR_LIPOPROTEIN"/>
    <property type="match status" value="1"/>
</dbReference>
<evidence type="ECO:0000256" key="1">
    <source>
        <dbReference type="SAM" id="MobiDB-lite"/>
    </source>
</evidence>
<feature type="compositionally biased region" description="Low complexity" evidence="1">
    <location>
        <begin position="25"/>
        <end position="44"/>
    </location>
</feature>
<feature type="signal peptide" evidence="2">
    <location>
        <begin position="1"/>
        <end position="22"/>
    </location>
</feature>
<reference evidence="3 4" key="1">
    <citation type="submission" date="2017-09" db="EMBL/GenBank/DDBJ databases">
        <title>Bacterial strain isolated from the female urinary microbiota.</title>
        <authorList>
            <person name="Thomas-White K."/>
            <person name="Kumar N."/>
            <person name="Forster S."/>
            <person name="Putonti C."/>
            <person name="Lawley T."/>
            <person name="Wolfe A.J."/>
        </authorList>
    </citation>
    <scope>NUCLEOTIDE SEQUENCE [LARGE SCALE GENOMIC DNA]</scope>
    <source>
        <strain evidence="3 4">UMB0792</strain>
    </source>
</reference>
<organism evidence="3 4">
    <name type="scientific">Corynebacterium tuscaniense</name>
    <dbReference type="NCBI Taxonomy" id="302449"/>
    <lineage>
        <taxon>Bacteria</taxon>
        <taxon>Bacillati</taxon>
        <taxon>Actinomycetota</taxon>
        <taxon>Actinomycetes</taxon>
        <taxon>Mycobacteriales</taxon>
        <taxon>Corynebacteriaceae</taxon>
        <taxon>Corynebacterium</taxon>
    </lineage>
</organism>
<sequence length="124" mass="13554">MKKLSTIAIAPTLLFLVACSGAQEPQTMPETTTETATETTVVQQDTSQRELPSAVSGYTEKAEAELIDESVTKDDVDRVLTAARNNDSAVAVEWDDDGYWEIEFGDIDIDIDPDGLVLDVDRDD</sequence>
<protein>
    <recommendedName>
        <fullName evidence="5">PepSY domain-containing protein</fullName>
    </recommendedName>
</protein>
<dbReference type="Proteomes" id="UP000235836">
    <property type="component" value="Unassembled WGS sequence"/>
</dbReference>
<accession>A0A2N6T5Z9</accession>
<feature type="chain" id="PRO_5014659579" description="PepSY domain-containing protein" evidence="2">
    <location>
        <begin position="23"/>
        <end position="124"/>
    </location>
</feature>
<keyword evidence="2" id="KW-0732">Signal</keyword>
<dbReference type="RefSeq" id="WP_102723570.1">
    <property type="nucleotide sequence ID" value="NZ_PNHG01000004.1"/>
</dbReference>
<keyword evidence="4" id="KW-1185">Reference proteome</keyword>
<name>A0A2N6T5Z9_9CORY</name>
<evidence type="ECO:0000313" key="4">
    <source>
        <dbReference type="Proteomes" id="UP000235836"/>
    </source>
</evidence>
<feature type="region of interest" description="Disordered" evidence="1">
    <location>
        <begin position="25"/>
        <end position="59"/>
    </location>
</feature>
<comment type="caution">
    <text evidence="3">The sequence shown here is derived from an EMBL/GenBank/DDBJ whole genome shotgun (WGS) entry which is preliminary data.</text>
</comment>
<evidence type="ECO:0008006" key="5">
    <source>
        <dbReference type="Google" id="ProtNLM"/>
    </source>
</evidence>
<evidence type="ECO:0000313" key="3">
    <source>
        <dbReference type="EMBL" id="PMC64745.1"/>
    </source>
</evidence>
<gene>
    <name evidence="3" type="ORF">CJ203_03550</name>
</gene>
<evidence type="ECO:0000256" key="2">
    <source>
        <dbReference type="SAM" id="SignalP"/>
    </source>
</evidence>
<dbReference type="AlphaFoldDB" id="A0A2N6T5Z9"/>
<proteinExistence type="predicted"/>
<dbReference type="EMBL" id="PNHG01000004">
    <property type="protein sequence ID" value="PMC64745.1"/>
    <property type="molecule type" value="Genomic_DNA"/>
</dbReference>